<keyword evidence="2" id="KW-1185">Reference proteome</keyword>
<accession>A0ACB9NFT7</accession>
<gene>
    <name evidence="1" type="ORF">L6164_018788</name>
</gene>
<evidence type="ECO:0000313" key="1">
    <source>
        <dbReference type="EMBL" id="KAI4334051.1"/>
    </source>
</evidence>
<name>A0ACB9NFT7_BAUVA</name>
<comment type="caution">
    <text evidence="1">The sequence shown here is derived from an EMBL/GenBank/DDBJ whole genome shotgun (WGS) entry which is preliminary data.</text>
</comment>
<dbReference type="EMBL" id="CM039432">
    <property type="protein sequence ID" value="KAI4334051.1"/>
    <property type="molecule type" value="Genomic_DNA"/>
</dbReference>
<organism evidence="1 2">
    <name type="scientific">Bauhinia variegata</name>
    <name type="common">Purple orchid tree</name>
    <name type="synonym">Phanera variegata</name>
    <dbReference type="NCBI Taxonomy" id="167791"/>
    <lineage>
        <taxon>Eukaryota</taxon>
        <taxon>Viridiplantae</taxon>
        <taxon>Streptophyta</taxon>
        <taxon>Embryophyta</taxon>
        <taxon>Tracheophyta</taxon>
        <taxon>Spermatophyta</taxon>
        <taxon>Magnoliopsida</taxon>
        <taxon>eudicotyledons</taxon>
        <taxon>Gunneridae</taxon>
        <taxon>Pentapetalae</taxon>
        <taxon>rosids</taxon>
        <taxon>fabids</taxon>
        <taxon>Fabales</taxon>
        <taxon>Fabaceae</taxon>
        <taxon>Cercidoideae</taxon>
        <taxon>Cercideae</taxon>
        <taxon>Bauhiniinae</taxon>
        <taxon>Bauhinia</taxon>
    </lineage>
</organism>
<sequence length="252" mass="27133">MKNCELCKLPASTFCESDQASLCWDCDAKVHGANFLVARHSRALLCHECQSPTPWKASGAKLGNTVSVCESCAGGMKANGERREESEGNIDDEIDTEDDLDDDDYDDYSVAGEDDDAVGGDEDGDNQVVPWSSTPPPPAASYSSSEESASRHNNSGIDTSETATMISLKRRRESASDLNFQDGFNSSSSQKRYGTDLTVKEASLPCDFEGSSMEAGPLKDGESSRAASHSDFTNKSIEMFNGSRSGRDGKYI</sequence>
<reference evidence="1 2" key="1">
    <citation type="journal article" date="2022" name="DNA Res.">
        <title>Chromosomal-level genome assembly of the orchid tree Bauhinia variegata (Leguminosae; Cercidoideae) supports the allotetraploid origin hypothesis of Bauhinia.</title>
        <authorList>
            <person name="Zhong Y."/>
            <person name="Chen Y."/>
            <person name="Zheng D."/>
            <person name="Pang J."/>
            <person name="Liu Y."/>
            <person name="Luo S."/>
            <person name="Meng S."/>
            <person name="Qian L."/>
            <person name="Wei D."/>
            <person name="Dai S."/>
            <person name="Zhou R."/>
        </authorList>
    </citation>
    <scope>NUCLEOTIDE SEQUENCE [LARGE SCALE GENOMIC DNA]</scope>
    <source>
        <strain evidence="1">BV-YZ2020</strain>
    </source>
</reference>
<proteinExistence type="predicted"/>
<protein>
    <submittedName>
        <fullName evidence="1">Uncharacterized protein</fullName>
    </submittedName>
</protein>
<evidence type="ECO:0000313" key="2">
    <source>
        <dbReference type="Proteomes" id="UP000828941"/>
    </source>
</evidence>
<dbReference type="Proteomes" id="UP000828941">
    <property type="component" value="Chromosome 7"/>
</dbReference>